<reference evidence="2" key="1">
    <citation type="submission" date="2020-11" db="EMBL/GenBank/DDBJ databases">
        <authorList>
            <person name="Tran Van P."/>
        </authorList>
    </citation>
    <scope>NUCLEOTIDE SEQUENCE</scope>
</reference>
<feature type="non-terminal residue" evidence="2">
    <location>
        <position position="162"/>
    </location>
</feature>
<dbReference type="PIRSF" id="PIRSF500176">
    <property type="entry name" value="L_ASNase"/>
    <property type="match status" value="1"/>
</dbReference>
<proteinExistence type="predicted"/>
<organism evidence="2">
    <name type="scientific">Cyprideis torosa</name>
    <dbReference type="NCBI Taxonomy" id="163714"/>
    <lineage>
        <taxon>Eukaryota</taxon>
        <taxon>Metazoa</taxon>
        <taxon>Ecdysozoa</taxon>
        <taxon>Arthropoda</taxon>
        <taxon>Crustacea</taxon>
        <taxon>Oligostraca</taxon>
        <taxon>Ostracoda</taxon>
        <taxon>Podocopa</taxon>
        <taxon>Podocopida</taxon>
        <taxon>Cytherocopina</taxon>
        <taxon>Cytheroidea</taxon>
        <taxon>Cytherideidae</taxon>
        <taxon>Cyprideis</taxon>
    </lineage>
</organism>
<name>A0A7R8WYW9_9CRUS</name>
<dbReference type="InterPro" id="IPR036152">
    <property type="entry name" value="Asp/glu_Ase-like_sf"/>
</dbReference>
<dbReference type="Pfam" id="PF00710">
    <property type="entry name" value="Asparaginase"/>
    <property type="match status" value="1"/>
</dbReference>
<dbReference type="SUPFAM" id="SSF53774">
    <property type="entry name" value="Glutaminase/Asparaginase"/>
    <property type="match status" value="1"/>
</dbReference>
<dbReference type="PROSITE" id="PS51732">
    <property type="entry name" value="ASN_GLN_ASE_3"/>
    <property type="match status" value="1"/>
</dbReference>
<dbReference type="PIRSF" id="PIRSF001220">
    <property type="entry name" value="L-ASNase_gatD"/>
    <property type="match status" value="1"/>
</dbReference>
<dbReference type="AlphaFoldDB" id="A0A7R8WYW9"/>
<dbReference type="OrthoDB" id="542841at2759"/>
<protein>
    <recommendedName>
        <fullName evidence="1">L-asparaginase N-terminal domain-containing protein</fullName>
    </recommendedName>
</protein>
<dbReference type="InterPro" id="IPR027474">
    <property type="entry name" value="L-asparaginase_N"/>
</dbReference>
<dbReference type="PANTHER" id="PTHR11707">
    <property type="entry name" value="L-ASPARAGINASE"/>
    <property type="match status" value="1"/>
</dbReference>
<dbReference type="GO" id="GO:0004067">
    <property type="term" value="F:asparaginase activity"/>
    <property type="evidence" value="ECO:0007669"/>
    <property type="project" value="UniProtKB-UniRule"/>
</dbReference>
<evidence type="ECO:0000313" key="2">
    <source>
        <dbReference type="EMBL" id="CAD7237895.1"/>
    </source>
</evidence>
<dbReference type="InterPro" id="IPR027475">
    <property type="entry name" value="Asparaginase/glutaminase_AS2"/>
</dbReference>
<dbReference type="EMBL" id="OB693303">
    <property type="protein sequence ID" value="CAD7237895.1"/>
    <property type="molecule type" value="Genomic_DNA"/>
</dbReference>
<dbReference type="Gene3D" id="3.40.50.1170">
    <property type="entry name" value="L-asparaginase, N-terminal domain"/>
    <property type="match status" value="1"/>
</dbReference>
<sequence>MVRTETGFAPADGVVEGFLNDHYGDAAPKLQCIEPLIDSANATPTDWDRVAQVIAAEHDAQDGFVVTHGTDTMAYSAAALGYALQGIARPVILTGAMLPLIEPDSDGGRNLTDALNAVETAPPGIWVQFAGKLLHGARVRKTHSRSFDAFNADPNPVPPRRV</sequence>
<dbReference type="PROSITE" id="PS00917">
    <property type="entry name" value="ASN_GLN_ASE_2"/>
    <property type="match status" value="1"/>
</dbReference>
<evidence type="ECO:0000259" key="1">
    <source>
        <dbReference type="Pfam" id="PF00710"/>
    </source>
</evidence>
<dbReference type="PANTHER" id="PTHR11707:SF28">
    <property type="entry name" value="60 KDA LYSOPHOSPHOLIPASE"/>
    <property type="match status" value="1"/>
</dbReference>
<gene>
    <name evidence="2" type="ORF">CTOB1V02_LOCUS15710</name>
</gene>
<accession>A0A7R8WYW9</accession>
<dbReference type="SMART" id="SM00870">
    <property type="entry name" value="Asparaginase"/>
    <property type="match status" value="1"/>
</dbReference>
<dbReference type="InterPro" id="IPR006034">
    <property type="entry name" value="Asparaginase/glutaminase-like"/>
</dbReference>
<feature type="domain" description="L-asparaginase N-terminal" evidence="1">
    <location>
        <begin position="35"/>
        <end position="153"/>
    </location>
</feature>
<dbReference type="InterPro" id="IPR037152">
    <property type="entry name" value="L-asparaginase_N_sf"/>
</dbReference>